<protein>
    <submittedName>
        <fullName evidence="4">EAL domain-containing protein</fullName>
    </submittedName>
</protein>
<feature type="domain" description="EAL" evidence="2">
    <location>
        <begin position="317"/>
        <end position="562"/>
    </location>
</feature>
<name>A0A964FG56_9CYAN</name>
<dbReference type="Gene3D" id="3.30.70.270">
    <property type="match status" value="1"/>
</dbReference>
<gene>
    <name evidence="4" type="ORF">I4641_04080</name>
</gene>
<dbReference type="PROSITE" id="PS50887">
    <property type="entry name" value="GGDEF"/>
    <property type="match status" value="1"/>
</dbReference>
<dbReference type="SUPFAM" id="SSF141868">
    <property type="entry name" value="EAL domain-like"/>
    <property type="match status" value="1"/>
</dbReference>
<dbReference type="InterPro" id="IPR043128">
    <property type="entry name" value="Rev_trsase/Diguanyl_cyclase"/>
</dbReference>
<dbReference type="PANTHER" id="PTHR44757:SF4">
    <property type="entry name" value="DIGUANYLATE CYCLASE DGCE-RELATED"/>
    <property type="match status" value="1"/>
</dbReference>
<dbReference type="PROSITE" id="PS50112">
    <property type="entry name" value="PAS"/>
    <property type="match status" value="1"/>
</dbReference>
<dbReference type="Pfam" id="PF00990">
    <property type="entry name" value="GGDEF"/>
    <property type="match status" value="1"/>
</dbReference>
<evidence type="ECO:0000259" key="2">
    <source>
        <dbReference type="PROSITE" id="PS50883"/>
    </source>
</evidence>
<dbReference type="CDD" id="cd00130">
    <property type="entry name" value="PAS"/>
    <property type="match status" value="1"/>
</dbReference>
<dbReference type="SMART" id="SM00267">
    <property type="entry name" value="GGDEF"/>
    <property type="match status" value="1"/>
</dbReference>
<dbReference type="Gene3D" id="3.30.450.20">
    <property type="entry name" value="PAS domain"/>
    <property type="match status" value="1"/>
</dbReference>
<dbReference type="FunFam" id="3.30.70.270:FF:000001">
    <property type="entry name" value="Diguanylate cyclase domain protein"/>
    <property type="match status" value="1"/>
</dbReference>
<dbReference type="InterPro" id="IPR052155">
    <property type="entry name" value="Biofilm_reg_signaling"/>
</dbReference>
<dbReference type="SUPFAM" id="SSF55073">
    <property type="entry name" value="Nucleotide cyclase"/>
    <property type="match status" value="1"/>
</dbReference>
<feature type="domain" description="PAS" evidence="1">
    <location>
        <begin position="14"/>
        <end position="58"/>
    </location>
</feature>
<keyword evidence="5" id="KW-1185">Reference proteome</keyword>
<reference evidence="4" key="1">
    <citation type="journal article" date="2021" name="Antonie Van Leeuwenhoek">
        <title>Draft genome and description of Waterburya agarophytonicola gen. nov. sp. nov. (Pleurocapsales, Cyanobacteria): a seaweed symbiont.</title>
        <authorList>
            <person name="Bonthond G."/>
            <person name="Shalygin S."/>
            <person name="Bayer T."/>
            <person name="Weinberger F."/>
        </authorList>
    </citation>
    <scope>NUCLEOTIDE SEQUENCE</scope>
    <source>
        <strain evidence="4">KI4</strain>
    </source>
</reference>
<proteinExistence type="predicted"/>
<organism evidence="4 5">
    <name type="scientific">Waterburya agarophytonicola KI4</name>
    <dbReference type="NCBI Taxonomy" id="2874699"/>
    <lineage>
        <taxon>Bacteria</taxon>
        <taxon>Bacillati</taxon>
        <taxon>Cyanobacteriota</taxon>
        <taxon>Cyanophyceae</taxon>
        <taxon>Pleurocapsales</taxon>
        <taxon>Hyellaceae</taxon>
        <taxon>Waterburya</taxon>
        <taxon>Waterburya agarophytonicola</taxon>
    </lineage>
</organism>
<accession>A0A964FG56</accession>
<dbReference type="Gene3D" id="3.20.20.450">
    <property type="entry name" value="EAL domain"/>
    <property type="match status" value="1"/>
</dbReference>
<evidence type="ECO:0000313" key="5">
    <source>
        <dbReference type="Proteomes" id="UP000729733"/>
    </source>
</evidence>
<dbReference type="InterPro" id="IPR001633">
    <property type="entry name" value="EAL_dom"/>
</dbReference>
<evidence type="ECO:0000259" key="3">
    <source>
        <dbReference type="PROSITE" id="PS50887"/>
    </source>
</evidence>
<dbReference type="CDD" id="cd01948">
    <property type="entry name" value="EAL"/>
    <property type="match status" value="1"/>
</dbReference>
<comment type="caution">
    <text evidence="4">The sequence shown here is derived from an EMBL/GenBank/DDBJ whole genome shotgun (WGS) entry which is preliminary data.</text>
</comment>
<dbReference type="Proteomes" id="UP000729733">
    <property type="component" value="Unassembled WGS sequence"/>
</dbReference>
<dbReference type="InterPro" id="IPR000160">
    <property type="entry name" value="GGDEF_dom"/>
</dbReference>
<dbReference type="EMBL" id="JADWDC010000007">
    <property type="protein sequence ID" value="MCC0176158.1"/>
    <property type="molecule type" value="Genomic_DNA"/>
</dbReference>
<dbReference type="InterPro" id="IPR000014">
    <property type="entry name" value="PAS"/>
</dbReference>
<dbReference type="CDD" id="cd01949">
    <property type="entry name" value="GGDEF"/>
    <property type="match status" value="1"/>
</dbReference>
<dbReference type="AlphaFoldDB" id="A0A964FG56"/>
<dbReference type="PANTHER" id="PTHR44757">
    <property type="entry name" value="DIGUANYLATE CYCLASE DGCP"/>
    <property type="match status" value="1"/>
</dbReference>
<feature type="domain" description="GGDEF" evidence="3">
    <location>
        <begin position="173"/>
        <end position="306"/>
    </location>
</feature>
<dbReference type="NCBIfam" id="TIGR00254">
    <property type="entry name" value="GGDEF"/>
    <property type="match status" value="1"/>
</dbReference>
<dbReference type="PROSITE" id="PS50883">
    <property type="entry name" value="EAL"/>
    <property type="match status" value="1"/>
</dbReference>
<dbReference type="SUPFAM" id="SSF55785">
    <property type="entry name" value="PYP-like sensor domain (PAS domain)"/>
    <property type="match status" value="1"/>
</dbReference>
<dbReference type="InterPro" id="IPR035919">
    <property type="entry name" value="EAL_sf"/>
</dbReference>
<dbReference type="InterPro" id="IPR035965">
    <property type="entry name" value="PAS-like_dom_sf"/>
</dbReference>
<evidence type="ECO:0000313" key="4">
    <source>
        <dbReference type="EMBL" id="MCC0176158.1"/>
    </source>
</evidence>
<dbReference type="Pfam" id="PF00563">
    <property type="entry name" value="EAL"/>
    <property type="match status" value="1"/>
</dbReference>
<dbReference type="NCBIfam" id="TIGR00229">
    <property type="entry name" value="sensory_box"/>
    <property type="match status" value="1"/>
</dbReference>
<dbReference type="SMART" id="SM00052">
    <property type="entry name" value="EAL"/>
    <property type="match status" value="1"/>
</dbReference>
<evidence type="ECO:0000259" key="1">
    <source>
        <dbReference type="PROSITE" id="PS50112"/>
    </source>
</evidence>
<sequence>MRKRNLINKALAENEQRYKDLAEAGANVFWELDEQLNYSYISGDVEDLCGLKPAEFLGHYPPDLHNSNSSLDVDWELFKRITATKQPLKNFTFSLRDRHNGVRIFRINGSPLFNQEHKFQGYRGVKQEITAEQNLYKKIAYQATYDDLTGLLNRREFNEKLKNSVQKAQKYRTESVLCYLDLDRFKIVNDTAGHSVGDRLLSELAQLLQTTIRKEDTLGRLGGDEFGLILEGCSISEAEQVCEQLIFAINNYRIKWKNVEFDVGVSIGMVGIAQQSIDAAELLSRADLACYQAKNLGRGRVYIAENNSSEIDLQQTQMGHIANVSQAIKENRFYLVKQSIKPMVDDGKQRLHYELLLRLKDRAGNLITPEEFIPVAERYGVITIVDRWVLKTTLDSYPRYFADDKALVSINLSGASINDERFTSFAIDLIKKSQVPGDCLCFEITETAAISQISHAQKFIATMKDLGVKFALDDFGSGVSSFGYLKNLSVDYLKIDGSLVKAIINEDYDHAIVNSINEVAHLMGIKTIAEFVENDRILKRLGDINIDYAQGYVMGKPVAIAS</sequence>
<dbReference type="InterPro" id="IPR029787">
    <property type="entry name" value="Nucleotide_cyclase"/>
</dbReference>